<dbReference type="FunFam" id="3.30.450.30:FF:000019">
    <property type="entry name" value="Profilin"/>
    <property type="match status" value="1"/>
</dbReference>
<evidence type="ECO:0000313" key="5">
    <source>
        <dbReference type="Proteomes" id="UP000001064"/>
    </source>
</evidence>
<dbReference type="KEGG" id="dpp:DICPUDRAFT_157060"/>
<evidence type="ECO:0000256" key="2">
    <source>
        <dbReference type="ARBA" id="ARBA00025549"/>
    </source>
</evidence>
<dbReference type="OrthoDB" id="421374at2759"/>
<dbReference type="PRINTS" id="PR00392">
    <property type="entry name" value="PROFILIN"/>
</dbReference>
<dbReference type="Gene3D" id="3.30.450.30">
    <property type="entry name" value="Dynein light chain 2a, cytoplasmic"/>
    <property type="match status" value="1"/>
</dbReference>
<dbReference type="RefSeq" id="XP_003292346.1">
    <property type="nucleotide sequence ID" value="XM_003292298.1"/>
</dbReference>
<comment type="similarity">
    <text evidence="1 3">Belongs to the profilin family.</text>
</comment>
<evidence type="ECO:0000313" key="4">
    <source>
        <dbReference type="EMBL" id="EGC31128.1"/>
    </source>
</evidence>
<dbReference type="SMART" id="SM00392">
    <property type="entry name" value="PROF"/>
    <property type="match status" value="1"/>
</dbReference>
<dbReference type="OMA" id="QFKAEEM"/>
<dbReference type="eggNOG" id="KOG1755">
    <property type="taxonomic scope" value="Eukaryota"/>
</dbReference>
<proteinExistence type="inferred from homology"/>
<dbReference type="GO" id="GO:0005938">
    <property type="term" value="C:cell cortex"/>
    <property type="evidence" value="ECO:0000318"/>
    <property type="project" value="GO_Central"/>
</dbReference>
<reference evidence="5" key="1">
    <citation type="journal article" date="2011" name="Genome Biol.">
        <title>Comparative genomics of the social amoebae Dictyostelium discoideum and Dictyostelium purpureum.</title>
        <authorList>
            <consortium name="US DOE Joint Genome Institute (JGI-PGF)"/>
            <person name="Sucgang R."/>
            <person name="Kuo A."/>
            <person name="Tian X."/>
            <person name="Salerno W."/>
            <person name="Parikh A."/>
            <person name="Feasley C.L."/>
            <person name="Dalin E."/>
            <person name="Tu H."/>
            <person name="Huang E."/>
            <person name="Barry K."/>
            <person name="Lindquist E."/>
            <person name="Shapiro H."/>
            <person name="Bruce D."/>
            <person name="Schmutz J."/>
            <person name="Salamov A."/>
            <person name="Fey P."/>
            <person name="Gaudet P."/>
            <person name="Anjard C."/>
            <person name="Babu M.M."/>
            <person name="Basu S."/>
            <person name="Bushmanova Y."/>
            <person name="van der Wel H."/>
            <person name="Katoh-Kurasawa M."/>
            <person name="Dinh C."/>
            <person name="Coutinho P.M."/>
            <person name="Saito T."/>
            <person name="Elias M."/>
            <person name="Schaap P."/>
            <person name="Kay R.R."/>
            <person name="Henrissat B."/>
            <person name="Eichinger L."/>
            <person name="Rivero F."/>
            <person name="Putnam N.H."/>
            <person name="West C.M."/>
            <person name="Loomis W.F."/>
            <person name="Chisholm R.L."/>
            <person name="Shaulsky G."/>
            <person name="Strassmann J.E."/>
            <person name="Queller D.C."/>
            <person name="Kuspa A."/>
            <person name="Grigoriev I.V."/>
        </authorList>
    </citation>
    <scope>NUCLEOTIDE SEQUENCE [LARGE SCALE GENOMIC DNA]</scope>
    <source>
        <strain evidence="5">QSDP1</strain>
    </source>
</reference>
<dbReference type="STRING" id="5786.F0ZY59"/>
<dbReference type="AlphaFoldDB" id="F0ZY59"/>
<keyword evidence="3" id="KW-0009">Actin-binding</keyword>
<dbReference type="VEuPathDB" id="AmoebaDB:DICPUDRAFT_157060"/>
<dbReference type="SUPFAM" id="SSF55770">
    <property type="entry name" value="Profilin (actin-binding protein)"/>
    <property type="match status" value="1"/>
</dbReference>
<dbReference type="EMBL" id="GL871275">
    <property type="protein sequence ID" value="EGC31128.1"/>
    <property type="molecule type" value="Genomic_DNA"/>
</dbReference>
<dbReference type="GeneID" id="10507994"/>
<dbReference type="InterPro" id="IPR036140">
    <property type="entry name" value="PFN_sf"/>
</dbReference>
<dbReference type="PANTHER" id="PTHR11604:SF3">
    <property type="entry name" value="PROFILIN-2"/>
    <property type="match status" value="1"/>
</dbReference>
<name>F0ZY59_DICPU</name>
<evidence type="ECO:0000256" key="1">
    <source>
        <dbReference type="ARBA" id="ARBA00010058"/>
    </source>
</evidence>
<organism evidence="4 5">
    <name type="scientific">Dictyostelium purpureum</name>
    <name type="common">Slime mold</name>
    <dbReference type="NCBI Taxonomy" id="5786"/>
    <lineage>
        <taxon>Eukaryota</taxon>
        <taxon>Amoebozoa</taxon>
        <taxon>Evosea</taxon>
        <taxon>Eumycetozoa</taxon>
        <taxon>Dictyostelia</taxon>
        <taxon>Dictyosteliales</taxon>
        <taxon>Dictyosteliaceae</taxon>
        <taxon>Dictyostelium</taxon>
    </lineage>
</organism>
<dbReference type="InParanoid" id="F0ZY59"/>
<gene>
    <name evidence="4" type="ORF">DICPUDRAFT_157060</name>
</gene>
<keyword evidence="5" id="KW-1185">Reference proteome</keyword>
<protein>
    <recommendedName>
        <fullName evidence="3">Profilin</fullName>
    </recommendedName>
</protein>
<comment type="function">
    <text evidence="2">Binds to actin and affects the structure of the cytoskeleton. At high concentrations, profilin prevents the polymerization of actin, whereas it enhances it at low concentrations. By binding to PIP2, it inhibits the formation of IP3 and DG.</text>
</comment>
<dbReference type="GO" id="GO:0003785">
    <property type="term" value="F:actin monomer binding"/>
    <property type="evidence" value="ECO:0000318"/>
    <property type="project" value="GO_Central"/>
</dbReference>
<dbReference type="CDD" id="cd00148">
    <property type="entry name" value="PROF"/>
    <property type="match status" value="1"/>
</dbReference>
<dbReference type="PANTHER" id="PTHR11604">
    <property type="entry name" value="PROFILIN"/>
    <property type="match status" value="1"/>
</dbReference>
<dbReference type="PRINTS" id="PR01640">
    <property type="entry name" value="PROFILINPLNT"/>
</dbReference>
<evidence type="ECO:0000256" key="3">
    <source>
        <dbReference type="RuleBase" id="RU003909"/>
    </source>
</evidence>
<dbReference type="InterPro" id="IPR048278">
    <property type="entry name" value="PFN"/>
</dbReference>
<dbReference type="InterPro" id="IPR005455">
    <property type="entry name" value="PFN_euk"/>
</dbReference>
<dbReference type="Pfam" id="PF00235">
    <property type="entry name" value="Profilin"/>
    <property type="match status" value="1"/>
</dbReference>
<accession>F0ZY59</accession>
<dbReference type="Proteomes" id="UP000001064">
    <property type="component" value="Unassembled WGS sequence"/>
</dbReference>
<sequence>MNFQALIDDYLIGLGMTAGAIIGITDGAVRAVAGPGFNLKAGEGLKIISSYKSVSDVLIYGIVLNGIKYMGIGNDGRSIYGKRGSEGCTCVKTGQYIVIGVFNGSLNPDTGYQTVENLADRIISSGN</sequence>